<dbReference type="CDD" id="cd08829">
    <property type="entry name" value="SPFH_paraslipin"/>
    <property type="match status" value="1"/>
</dbReference>
<dbReference type="GO" id="GO:0005739">
    <property type="term" value="C:mitochondrion"/>
    <property type="evidence" value="ECO:0007669"/>
    <property type="project" value="UniProtKB-SubCell"/>
</dbReference>
<dbReference type="PANTHER" id="PTHR43327:SF10">
    <property type="entry name" value="STOMATIN-LIKE PROTEIN 2, MITOCHONDRIAL"/>
    <property type="match status" value="1"/>
</dbReference>
<dbReference type="InterPro" id="IPR001107">
    <property type="entry name" value="Band_7"/>
</dbReference>
<dbReference type="OrthoDB" id="2105077at2759"/>
<organism evidence="6 7">
    <name type="scientific">Amphibalanus amphitrite</name>
    <name type="common">Striped barnacle</name>
    <name type="synonym">Balanus amphitrite</name>
    <dbReference type="NCBI Taxonomy" id="1232801"/>
    <lineage>
        <taxon>Eukaryota</taxon>
        <taxon>Metazoa</taxon>
        <taxon>Ecdysozoa</taxon>
        <taxon>Arthropoda</taxon>
        <taxon>Crustacea</taxon>
        <taxon>Multicrustacea</taxon>
        <taxon>Cirripedia</taxon>
        <taxon>Thoracica</taxon>
        <taxon>Thoracicalcarea</taxon>
        <taxon>Balanomorpha</taxon>
        <taxon>Balanoidea</taxon>
        <taxon>Balanidae</taxon>
        <taxon>Amphibalaninae</taxon>
        <taxon>Amphibalanus</taxon>
    </lineage>
</organism>
<dbReference type="InterPro" id="IPR050710">
    <property type="entry name" value="Band7/mec-2_domain"/>
</dbReference>
<feature type="domain" description="Band 7" evidence="5">
    <location>
        <begin position="208"/>
        <end position="366"/>
    </location>
</feature>
<dbReference type="Proteomes" id="UP000440578">
    <property type="component" value="Unassembled WGS sequence"/>
</dbReference>
<dbReference type="GO" id="GO:0007005">
    <property type="term" value="P:mitochondrion organization"/>
    <property type="evidence" value="ECO:0007669"/>
    <property type="project" value="TreeGrafter"/>
</dbReference>
<dbReference type="FunFam" id="3.30.479.30:FF:000008">
    <property type="entry name" value="Stomatin-like protein 2, mitochondrial"/>
    <property type="match status" value="1"/>
</dbReference>
<feature type="region of interest" description="Disordered" evidence="4">
    <location>
        <begin position="498"/>
        <end position="520"/>
    </location>
</feature>
<dbReference type="Gene3D" id="3.30.479.30">
    <property type="entry name" value="Band 7 domain"/>
    <property type="match status" value="1"/>
</dbReference>
<keyword evidence="3" id="KW-0496">Mitochondrion</keyword>
<feature type="region of interest" description="Disordered" evidence="4">
    <location>
        <begin position="1"/>
        <end position="66"/>
    </location>
</feature>
<evidence type="ECO:0000256" key="2">
    <source>
        <dbReference type="ARBA" id="ARBA00008164"/>
    </source>
</evidence>
<sequence>MSLGRGGIKSVSETDLYPSLLPAGSRSDSDRPWYGELAQYTTPAPARPWYPEPPPLDTLPSRAAMADPEPIYMSPSEVAQGHKHAARGDDADSVISDASLSTLAEEPGQTSLSDARYNQLKRTHQLREKLREWEPSADGAGQDSQLMVSAESGVFIEELHEFDGPNRPADQRGSSLLKPGEMSVALDSPAGRARVSQVRLRHSTPMNTVIMFVPQQEAWVVERMGKYSHVMEPGLNLLLPVVDRVKYVQNMKEQAIDIPQQSAITSDNVTLAIDGVLFLRVVDPYKASYGVEDPEFAITQLAQTTMRSELGKIQLDNVFRERESLNIAIVESINKASECWGITCLRYEIRDIKLPQNVQEAMQMQAQAERKKRAAILESEGVRTAEINVAEGQKQSVILASEAARMELVNKAEGEAEALLSVARARAQSLAVISEALSLPNGQNAASLAIAEQYVRAFQSLAKENNTMLLPADTGNMASMVSQAMAIYGNVTAQKQKPAIGGSTDGPAAEKPTLTKEQREKNTMTMCNLFVVVDIVVVGMRKGD</sequence>
<protein>
    <submittedName>
        <fullName evidence="6">Stomatin-like protein 2, mitochondrial</fullName>
    </submittedName>
</protein>
<dbReference type="PRINTS" id="PR00721">
    <property type="entry name" value="STOMATIN"/>
</dbReference>
<dbReference type="InterPro" id="IPR001972">
    <property type="entry name" value="Stomatin_HflK_fam"/>
</dbReference>
<evidence type="ECO:0000313" key="7">
    <source>
        <dbReference type="Proteomes" id="UP000440578"/>
    </source>
</evidence>
<dbReference type="SUPFAM" id="SSF117892">
    <property type="entry name" value="Band 7/SPFH domain"/>
    <property type="match status" value="1"/>
</dbReference>
<dbReference type="AlphaFoldDB" id="A0A6A4X1D9"/>
<reference evidence="6 7" key="1">
    <citation type="submission" date="2019-07" db="EMBL/GenBank/DDBJ databases">
        <title>Draft genome assembly of a fouling barnacle, Amphibalanus amphitrite (Darwin, 1854): The first reference genome for Thecostraca.</title>
        <authorList>
            <person name="Kim W."/>
        </authorList>
    </citation>
    <scope>NUCLEOTIDE SEQUENCE [LARGE SCALE GENOMIC DNA]</scope>
    <source>
        <strain evidence="6">SNU_AA5</strain>
        <tissue evidence="6">Soma without cirri and trophi</tissue>
    </source>
</reference>
<dbReference type="Pfam" id="PF16200">
    <property type="entry name" value="Band_7_C"/>
    <property type="match status" value="1"/>
</dbReference>
<comment type="similarity">
    <text evidence="2">Belongs to the band 7/mec-2 family.</text>
</comment>
<dbReference type="InterPro" id="IPR036013">
    <property type="entry name" value="Band_7/SPFH_dom_sf"/>
</dbReference>
<comment type="caution">
    <text evidence="6">The sequence shown here is derived from an EMBL/GenBank/DDBJ whole genome shotgun (WGS) entry which is preliminary data.</text>
</comment>
<evidence type="ECO:0000256" key="3">
    <source>
        <dbReference type="ARBA" id="ARBA00023128"/>
    </source>
</evidence>
<feature type="compositionally biased region" description="Pro residues" evidence="4">
    <location>
        <begin position="45"/>
        <end position="57"/>
    </location>
</feature>
<evidence type="ECO:0000256" key="4">
    <source>
        <dbReference type="SAM" id="MobiDB-lite"/>
    </source>
</evidence>
<evidence type="ECO:0000259" key="5">
    <source>
        <dbReference type="SMART" id="SM00244"/>
    </source>
</evidence>
<proteinExistence type="inferred from homology"/>
<keyword evidence="7" id="KW-1185">Reference proteome</keyword>
<evidence type="ECO:0000256" key="1">
    <source>
        <dbReference type="ARBA" id="ARBA00004173"/>
    </source>
</evidence>
<dbReference type="SMART" id="SM00244">
    <property type="entry name" value="PHB"/>
    <property type="match status" value="1"/>
</dbReference>
<dbReference type="Pfam" id="PF01145">
    <property type="entry name" value="Band_7"/>
    <property type="match status" value="1"/>
</dbReference>
<accession>A0A6A4X1D9</accession>
<dbReference type="InterPro" id="IPR032435">
    <property type="entry name" value="STML2-like_C"/>
</dbReference>
<gene>
    <name evidence="6" type="primary">STOML2</name>
    <name evidence="6" type="ORF">FJT64_000195</name>
</gene>
<comment type="subcellular location">
    <subcellularLocation>
        <location evidence="1">Mitochondrion</location>
    </subcellularLocation>
</comment>
<dbReference type="PANTHER" id="PTHR43327">
    <property type="entry name" value="STOMATIN-LIKE PROTEIN 2, MITOCHONDRIAL"/>
    <property type="match status" value="1"/>
</dbReference>
<dbReference type="EMBL" id="VIIS01000114">
    <property type="protein sequence ID" value="KAF0313107.1"/>
    <property type="molecule type" value="Genomic_DNA"/>
</dbReference>
<dbReference type="GO" id="GO:0016020">
    <property type="term" value="C:membrane"/>
    <property type="evidence" value="ECO:0007669"/>
    <property type="project" value="InterPro"/>
</dbReference>
<name>A0A6A4X1D9_AMPAM</name>
<evidence type="ECO:0000313" key="6">
    <source>
        <dbReference type="EMBL" id="KAF0313107.1"/>
    </source>
</evidence>